<reference evidence="1 2" key="1">
    <citation type="submission" date="2013-07" db="EMBL/GenBank/DDBJ databases">
        <title>Thalassospira permensis NBRC 106175 Genome Sequencing.</title>
        <authorList>
            <person name="Lai Q."/>
            <person name="Shao Z."/>
        </authorList>
    </citation>
    <scope>NUCLEOTIDE SEQUENCE [LARGE SCALE GENOMIC DNA]</scope>
    <source>
        <strain evidence="1 2">NBRC 106175</strain>
    </source>
</reference>
<gene>
    <name evidence="1" type="ORF">SMB34_15790</name>
</gene>
<accession>A0ABR4TQX3</accession>
<evidence type="ECO:0000313" key="1">
    <source>
        <dbReference type="EMBL" id="KEO57970.1"/>
    </source>
</evidence>
<dbReference type="Proteomes" id="UP000027463">
    <property type="component" value="Unassembled WGS sequence"/>
</dbReference>
<sequence length="52" mass="6143">MPTFEYFRPSGNYQARVFYQYDDFWLLIALIKGVTKAKVPAPVAKTRPDRLY</sequence>
<name>A0ABR4TQX3_9PROT</name>
<keyword evidence="2" id="KW-1185">Reference proteome</keyword>
<comment type="caution">
    <text evidence="1">The sequence shown here is derived from an EMBL/GenBank/DDBJ whole genome shotgun (WGS) entry which is preliminary data.</text>
</comment>
<proteinExistence type="predicted"/>
<dbReference type="EMBL" id="AUNC01000011">
    <property type="protein sequence ID" value="KEO57970.1"/>
    <property type="molecule type" value="Genomic_DNA"/>
</dbReference>
<protein>
    <submittedName>
        <fullName evidence="1">Uncharacterized protein</fullName>
    </submittedName>
</protein>
<evidence type="ECO:0000313" key="2">
    <source>
        <dbReference type="Proteomes" id="UP000027463"/>
    </source>
</evidence>
<organism evidence="1 2">
    <name type="scientific">Thalassospira permensis NBRC 106175</name>
    <dbReference type="NCBI Taxonomy" id="1353532"/>
    <lineage>
        <taxon>Bacteria</taxon>
        <taxon>Pseudomonadati</taxon>
        <taxon>Pseudomonadota</taxon>
        <taxon>Alphaproteobacteria</taxon>
        <taxon>Rhodospirillales</taxon>
        <taxon>Thalassospiraceae</taxon>
        <taxon>Thalassospira</taxon>
    </lineage>
</organism>